<name>A0A096AVD6_9BACT</name>
<reference evidence="2 3" key="1">
    <citation type="submission" date="2014-07" db="EMBL/GenBank/DDBJ databases">
        <authorList>
            <person name="McCorrison J."/>
            <person name="Sanka R."/>
            <person name="Torralba M."/>
            <person name="Gillis M."/>
            <person name="Haft D.H."/>
            <person name="Methe B."/>
            <person name="Sutton G."/>
            <person name="Nelson K.E."/>
        </authorList>
    </citation>
    <scope>NUCLEOTIDE SEQUENCE [LARGE SCALE GENOMIC DNA]</scope>
    <source>
        <strain evidence="2 3">DNF00666</strain>
    </source>
</reference>
<dbReference type="AlphaFoldDB" id="A0A096AVD6"/>
<accession>A0A096AVD6</accession>
<keyword evidence="1" id="KW-0732">Signal</keyword>
<dbReference type="Proteomes" id="UP000029578">
    <property type="component" value="Unassembled WGS sequence"/>
</dbReference>
<sequence length="224" mass="24060">MKLRLLVFVGLLTSLFVSAQAQTSTNDVAFVDAQGKIIPNGTTVVLNAVKDAMFPPGWKEIAGDVYIKNTSDKNLKVTLFCRINSVDEGNVKVCALGGCTPVEEGNSTEIGSQMLLAGSEKESIAIEHTYERSEKGSITLKITAKESDSEQQVEGPSITIKFGTDPTAIAEVASQKGLTYDVFNTQGTLLYKQLTSLAGLPKGLYLVRQQSVKGVTTIKKCVIH</sequence>
<comment type="caution">
    <text evidence="2">The sequence shown here is derived from an EMBL/GenBank/DDBJ whole genome shotgun (WGS) entry which is preliminary data.</text>
</comment>
<organism evidence="2 3">
    <name type="scientific">Prevotella melaninogenica DNF00666</name>
    <dbReference type="NCBI Taxonomy" id="1401073"/>
    <lineage>
        <taxon>Bacteria</taxon>
        <taxon>Pseudomonadati</taxon>
        <taxon>Bacteroidota</taxon>
        <taxon>Bacteroidia</taxon>
        <taxon>Bacteroidales</taxon>
        <taxon>Prevotellaceae</taxon>
        <taxon>Prevotella</taxon>
    </lineage>
</organism>
<protein>
    <recommendedName>
        <fullName evidence="4">Secretion protein</fullName>
    </recommendedName>
</protein>
<gene>
    <name evidence="2" type="ORF">HMPREF0661_04690</name>
</gene>
<evidence type="ECO:0000313" key="2">
    <source>
        <dbReference type="EMBL" id="KGF50730.1"/>
    </source>
</evidence>
<proteinExistence type="predicted"/>
<feature type="signal peptide" evidence="1">
    <location>
        <begin position="1"/>
        <end position="21"/>
    </location>
</feature>
<dbReference type="EMBL" id="JRNS01000255">
    <property type="protein sequence ID" value="KGF50730.1"/>
    <property type="molecule type" value="Genomic_DNA"/>
</dbReference>
<feature type="chain" id="PRO_5001916671" description="Secretion protein" evidence="1">
    <location>
        <begin position="22"/>
        <end position="224"/>
    </location>
</feature>
<evidence type="ECO:0000313" key="3">
    <source>
        <dbReference type="Proteomes" id="UP000029578"/>
    </source>
</evidence>
<evidence type="ECO:0000256" key="1">
    <source>
        <dbReference type="SAM" id="SignalP"/>
    </source>
</evidence>
<dbReference type="RefSeq" id="WP_036863707.1">
    <property type="nucleotide sequence ID" value="NZ_JRNS01000255.1"/>
</dbReference>
<evidence type="ECO:0008006" key="4">
    <source>
        <dbReference type="Google" id="ProtNLM"/>
    </source>
</evidence>